<evidence type="ECO:0000256" key="2">
    <source>
        <dbReference type="ARBA" id="ARBA00008520"/>
    </source>
</evidence>
<accession>A0A1N7S725</accession>
<dbReference type="AlphaFoldDB" id="A0A1N7S725"/>
<keyword evidence="4" id="KW-0813">Transport</keyword>
<gene>
    <name evidence="4" type="ORF">BN2475_410005</name>
</gene>
<protein>
    <submittedName>
        <fullName evidence="4">ABC sugar transporter, periplasmic ligand binding protein</fullName>
    </submittedName>
</protein>
<comment type="subcellular location">
    <subcellularLocation>
        <location evidence="1">Periplasm</location>
    </subcellularLocation>
</comment>
<dbReference type="Gene3D" id="3.40.190.10">
    <property type="entry name" value="Periplasmic binding protein-like II"/>
    <property type="match status" value="2"/>
</dbReference>
<dbReference type="PANTHER" id="PTHR43649:SF12">
    <property type="entry name" value="DIACETYLCHITOBIOSE BINDING PROTEIN DASA"/>
    <property type="match status" value="1"/>
</dbReference>
<dbReference type="InterPro" id="IPR050490">
    <property type="entry name" value="Bact_solute-bd_prot1"/>
</dbReference>
<evidence type="ECO:0000256" key="1">
    <source>
        <dbReference type="ARBA" id="ARBA00004418"/>
    </source>
</evidence>
<dbReference type="Proteomes" id="UP000187012">
    <property type="component" value="Unassembled WGS sequence"/>
</dbReference>
<keyword evidence="4" id="KW-0762">Sugar transport</keyword>
<evidence type="ECO:0000256" key="3">
    <source>
        <dbReference type="SAM" id="SignalP"/>
    </source>
</evidence>
<dbReference type="STRING" id="1247936.BN2475_410005"/>
<dbReference type="InterPro" id="IPR006059">
    <property type="entry name" value="SBP"/>
</dbReference>
<name>A0A1N7S725_9BURK</name>
<dbReference type="RefSeq" id="WP_174641986.1">
    <property type="nucleotide sequence ID" value="NZ_CYGX02000041.1"/>
</dbReference>
<keyword evidence="5" id="KW-1185">Reference proteome</keyword>
<evidence type="ECO:0000313" key="4">
    <source>
        <dbReference type="EMBL" id="SIT43163.1"/>
    </source>
</evidence>
<feature type="chain" id="PRO_5012591388" evidence="3">
    <location>
        <begin position="31"/>
        <end position="444"/>
    </location>
</feature>
<dbReference type="SUPFAM" id="SSF53850">
    <property type="entry name" value="Periplasmic binding protein-like II"/>
    <property type="match status" value="1"/>
</dbReference>
<keyword evidence="3" id="KW-0732">Signal</keyword>
<dbReference type="Pfam" id="PF01547">
    <property type="entry name" value="SBP_bac_1"/>
    <property type="match status" value="1"/>
</dbReference>
<feature type="signal peptide" evidence="3">
    <location>
        <begin position="1"/>
        <end position="30"/>
    </location>
</feature>
<dbReference type="GO" id="GO:0042597">
    <property type="term" value="C:periplasmic space"/>
    <property type="evidence" value="ECO:0007669"/>
    <property type="project" value="UniProtKB-SubCell"/>
</dbReference>
<sequence length="444" mass="47938">MKMTASISPAVVRKALLAGVALCAAQLASAASVTIATLNNPDMLELKKLSASFEKANPDIKLNWVILEENVLRQRATTDITTNSGQFDMVAIGTYEAPQWGKRGWLAPMSNLPADYDLDDVVKTARDGLSSNGQLWALPFYVESSMTFYRKDLFAGKGLKMPDQPTYEQIKEFADKLTDKANGVYGICLRGKAGWGENMAYASTVVNAYGGRWFDENWKAQLDTPEWNKAITSYSDLLKKDGPPGASSNGFNENLTLMSSGKCAMWIDATVAAGMLFNKAQSQVADKIGFAAAPVAVTPKGSHWLWSWSFAVPKTSRSQDAAKKFAEWATSKQYIELVAKDEGWASVPPGTRKSTYARPEYKQAAPFGDFVLKAIETASPNDSTLTKVPYTGVQFVGIPEFQSFGTVVGQAIAGVVAGQTDVASALKAGNAAADRAVHQAGYQK</sequence>
<evidence type="ECO:0000313" key="5">
    <source>
        <dbReference type="Proteomes" id="UP000187012"/>
    </source>
</evidence>
<organism evidence="4 5">
    <name type="scientific">Paraburkholderia ribeironis</name>
    <dbReference type="NCBI Taxonomy" id="1247936"/>
    <lineage>
        <taxon>Bacteria</taxon>
        <taxon>Pseudomonadati</taxon>
        <taxon>Pseudomonadota</taxon>
        <taxon>Betaproteobacteria</taxon>
        <taxon>Burkholderiales</taxon>
        <taxon>Burkholderiaceae</taxon>
        <taxon>Paraburkholderia</taxon>
    </lineage>
</organism>
<dbReference type="EMBL" id="CYGX02000041">
    <property type="protein sequence ID" value="SIT43163.1"/>
    <property type="molecule type" value="Genomic_DNA"/>
</dbReference>
<dbReference type="PANTHER" id="PTHR43649">
    <property type="entry name" value="ARABINOSE-BINDING PROTEIN-RELATED"/>
    <property type="match status" value="1"/>
</dbReference>
<reference evidence="4 5" key="1">
    <citation type="submission" date="2016-12" db="EMBL/GenBank/DDBJ databases">
        <authorList>
            <person name="Song W.-J."/>
            <person name="Kurnit D.M."/>
        </authorList>
    </citation>
    <scope>NUCLEOTIDE SEQUENCE [LARGE SCALE GENOMIC DNA]</scope>
    <source>
        <strain evidence="4 5">STM7296</strain>
    </source>
</reference>
<dbReference type="CDD" id="cd13585">
    <property type="entry name" value="PBP2_TMBP_like"/>
    <property type="match status" value="1"/>
</dbReference>
<comment type="similarity">
    <text evidence="2">Belongs to the bacterial solute-binding protein 1 family.</text>
</comment>
<proteinExistence type="inferred from homology"/>